<gene>
    <name evidence="1" type="ORF">MANES_07G086500v8</name>
</gene>
<reference evidence="2" key="1">
    <citation type="journal article" date="2016" name="Nat. Biotechnol.">
        <title>Sequencing wild and cultivated cassava and related species reveals extensive interspecific hybridization and genetic diversity.</title>
        <authorList>
            <person name="Bredeson J.V."/>
            <person name="Lyons J.B."/>
            <person name="Prochnik S.E."/>
            <person name="Wu G.A."/>
            <person name="Ha C.M."/>
            <person name="Edsinger-Gonzales E."/>
            <person name="Grimwood J."/>
            <person name="Schmutz J."/>
            <person name="Rabbi I.Y."/>
            <person name="Egesi C."/>
            <person name="Nauluvula P."/>
            <person name="Lebot V."/>
            <person name="Ndunguru J."/>
            <person name="Mkamilo G."/>
            <person name="Bart R.S."/>
            <person name="Setter T.L."/>
            <person name="Gleadow R.M."/>
            <person name="Kulakow P."/>
            <person name="Ferguson M.E."/>
            <person name="Rounsley S."/>
            <person name="Rokhsar D.S."/>
        </authorList>
    </citation>
    <scope>NUCLEOTIDE SEQUENCE [LARGE SCALE GENOMIC DNA]</scope>
    <source>
        <strain evidence="2">cv. AM560-2</strain>
    </source>
</reference>
<dbReference type="Proteomes" id="UP000091857">
    <property type="component" value="Chromosome 7"/>
</dbReference>
<organism evidence="1 2">
    <name type="scientific">Manihot esculenta</name>
    <name type="common">Cassava</name>
    <name type="synonym">Jatropha manihot</name>
    <dbReference type="NCBI Taxonomy" id="3983"/>
    <lineage>
        <taxon>Eukaryota</taxon>
        <taxon>Viridiplantae</taxon>
        <taxon>Streptophyta</taxon>
        <taxon>Embryophyta</taxon>
        <taxon>Tracheophyta</taxon>
        <taxon>Spermatophyta</taxon>
        <taxon>Magnoliopsida</taxon>
        <taxon>eudicotyledons</taxon>
        <taxon>Gunneridae</taxon>
        <taxon>Pentapetalae</taxon>
        <taxon>rosids</taxon>
        <taxon>fabids</taxon>
        <taxon>Malpighiales</taxon>
        <taxon>Euphorbiaceae</taxon>
        <taxon>Crotonoideae</taxon>
        <taxon>Manihoteae</taxon>
        <taxon>Manihot</taxon>
    </lineage>
</organism>
<evidence type="ECO:0000313" key="1">
    <source>
        <dbReference type="EMBL" id="KAG8651031.1"/>
    </source>
</evidence>
<protein>
    <submittedName>
        <fullName evidence="1">Uncharacterized protein</fullName>
    </submittedName>
</protein>
<comment type="caution">
    <text evidence="1">The sequence shown here is derived from an EMBL/GenBank/DDBJ whole genome shotgun (WGS) entry which is preliminary data.</text>
</comment>
<proteinExistence type="predicted"/>
<name>A0ACB7HFS2_MANES</name>
<accession>A0ACB7HFS2</accession>
<sequence>MWNSIVPEHLATHNYENWRIWMKNYLLAHDLWDIVEETTETPNPKQAEFKEWKKKNAAALHAIHISCSLDVFLKIKEIDSAGLCWNALADITVECIPKPEPEPQPILQSEKENVYLKFRPLCLAIENGDCEAVKEFLKNRPEAVREKLTNFGDTALHLAAFNGNVKVVEELVELMKEEDLEILNNNNETALNIAAGSGILRLAECMINKNKKLACVTGTTHIPVIVACSKGHRDMTCFLYSVTPLDFLRPEAGAFGSLFLHEAIGNYFFDIALDLVQHCPLLAITRNHLGTTPLIEFSCLTSLFPASCRLSFWQRWIYSCINVHQLASSRDVRIYIPQNGRKEDGNFLKRGLNQLRSLGSKLLELSGIKQVYDLKLIHTQALQLLDCICDGAISTLDDSKVEEYGIYEAYFIAIQNGIIEIVTKIIKAHPPVLIVKELASNKNILLTAVMFRQEKVFSIVYGLDTRKNLLLLGRDNDRNNMLHMAAMLAPPHRLARISGAALQMQRELQWYKEVESILKPSYKEYVNKFGVKPPQMFTNTHKDLVTEGEKWMKETATSCTVVGALIITIMFTAAFTVPGGNIQETGYPMFLHEKAFKVFIIADAISLFSSSTSVLMFLGILTSRYSEDDFLKSLPTKLIIGLSTLFFSIATMMVAFCATLILMLEGELNLIIPLVLLASIPVTLFIFLQFPLLVEIFISTYGPGIFDRKSKYLHK</sequence>
<keyword evidence="2" id="KW-1185">Reference proteome</keyword>
<evidence type="ECO:0000313" key="2">
    <source>
        <dbReference type="Proteomes" id="UP000091857"/>
    </source>
</evidence>
<dbReference type="EMBL" id="CM004393">
    <property type="protein sequence ID" value="KAG8651031.1"/>
    <property type="molecule type" value="Genomic_DNA"/>
</dbReference>